<dbReference type="SMART" id="SM01349">
    <property type="entry name" value="TOG"/>
    <property type="match status" value="3"/>
</dbReference>
<dbReference type="FunFam" id="1.25.10.10:FF:000063">
    <property type="entry name" value="Putative cytoskeleton-associated protein 5"/>
    <property type="match status" value="1"/>
</dbReference>
<feature type="domain" description="TOG" evidence="8">
    <location>
        <begin position="1"/>
        <end position="228"/>
    </location>
</feature>
<feature type="compositionally biased region" description="Basic and acidic residues" evidence="7">
    <location>
        <begin position="537"/>
        <end position="546"/>
    </location>
</feature>
<dbReference type="AlphaFoldDB" id="A0A653C733"/>
<dbReference type="InterPro" id="IPR021133">
    <property type="entry name" value="HEAT_type_2"/>
</dbReference>
<feature type="domain" description="TOG" evidence="8">
    <location>
        <begin position="577"/>
        <end position="741"/>
    </location>
</feature>
<evidence type="ECO:0000313" key="10">
    <source>
        <dbReference type="Proteomes" id="UP000410492"/>
    </source>
</evidence>
<dbReference type="EMBL" id="CAACVG010007109">
    <property type="protein sequence ID" value="VEN43701.1"/>
    <property type="molecule type" value="Genomic_DNA"/>
</dbReference>
<dbReference type="GO" id="GO:0030951">
    <property type="term" value="P:establishment or maintenance of microtubule cytoskeleton polarity"/>
    <property type="evidence" value="ECO:0007669"/>
    <property type="project" value="InterPro"/>
</dbReference>
<feature type="non-terminal residue" evidence="9">
    <location>
        <position position="741"/>
    </location>
</feature>
<dbReference type="PROSITE" id="PS50077">
    <property type="entry name" value="HEAT_REPEAT"/>
    <property type="match status" value="1"/>
</dbReference>
<organism evidence="9 10">
    <name type="scientific">Callosobruchus maculatus</name>
    <name type="common">Southern cowpea weevil</name>
    <name type="synonym">Pulse bruchid</name>
    <dbReference type="NCBI Taxonomy" id="64391"/>
    <lineage>
        <taxon>Eukaryota</taxon>
        <taxon>Metazoa</taxon>
        <taxon>Ecdysozoa</taxon>
        <taxon>Arthropoda</taxon>
        <taxon>Hexapoda</taxon>
        <taxon>Insecta</taxon>
        <taxon>Pterygota</taxon>
        <taxon>Neoptera</taxon>
        <taxon>Endopterygota</taxon>
        <taxon>Coleoptera</taxon>
        <taxon>Polyphaga</taxon>
        <taxon>Cucujiformia</taxon>
        <taxon>Chrysomeloidea</taxon>
        <taxon>Chrysomelidae</taxon>
        <taxon>Bruchinae</taxon>
        <taxon>Bruchini</taxon>
        <taxon>Callosobruchus</taxon>
    </lineage>
</organism>
<name>A0A653C733_CALMS</name>
<dbReference type="InterPro" id="IPR045110">
    <property type="entry name" value="XMAP215"/>
</dbReference>
<feature type="repeat" description="HEAT" evidence="6">
    <location>
        <begin position="442"/>
        <end position="480"/>
    </location>
</feature>
<dbReference type="Pfam" id="PF21041">
    <property type="entry name" value="XMAP215_CLASP_TOG"/>
    <property type="match status" value="2"/>
</dbReference>
<dbReference type="InterPro" id="IPR034085">
    <property type="entry name" value="TOG"/>
</dbReference>
<keyword evidence="4" id="KW-0206">Cytoskeleton</keyword>
<dbReference type="SUPFAM" id="SSF48371">
    <property type="entry name" value="ARM repeat"/>
    <property type="match status" value="1"/>
</dbReference>
<keyword evidence="10" id="KW-1185">Reference proteome</keyword>
<proteinExistence type="inferred from homology"/>
<protein>
    <recommendedName>
        <fullName evidence="8">TOG domain-containing protein</fullName>
    </recommendedName>
</protein>
<dbReference type="GO" id="GO:0046785">
    <property type="term" value="P:microtubule polymerization"/>
    <property type="evidence" value="ECO:0007669"/>
    <property type="project" value="InterPro"/>
</dbReference>
<dbReference type="GO" id="GO:0061863">
    <property type="term" value="F:microtubule plus end polymerase"/>
    <property type="evidence" value="ECO:0007669"/>
    <property type="project" value="InterPro"/>
</dbReference>
<gene>
    <name evidence="9" type="ORF">CALMAC_LOCUS6759</name>
</gene>
<reference evidence="9 10" key="1">
    <citation type="submission" date="2019-01" db="EMBL/GenBank/DDBJ databases">
        <authorList>
            <person name="Sayadi A."/>
        </authorList>
    </citation>
    <scope>NUCLEOTIDE SEQUENCE [LARGE SCALE GENOMIC DNA]</scope>
</reference>
<dbReference type="OrthoDB" id="205662at2759"/>
<evidence type="ECO:0000256" key="7">
    <source>
        <dbReference type="SAM" id="MobiDB-lite"/>
    </source>
</evidence>
<evidence type="ECO:0000256" key="5">
    <source>
        <dbReference type="ARBA" id="ARBA00025722"/>
    </source>
</evidence>
<accession>A0A653C733</accession>
<evidence type="ECO:0000256" key="4">
    <source>
        <dbReference type="ARBA" id="ARBA00023212"/>
    </source>
</evidence>
<dbReference type="Pfam" id="PF21040">
    <property type="entry name" value="CEP104-like_TOG"/>
    <property type="match status" value="1"/>
</dbReference>
<evidence type="ECO:0000256" key="6">
    <source>
        <dbReference type="PROSITE-ProRule" id="PRU00103"/>
    </source>
</evidence>
<evidence type="ECO:0000259" key="8">
    <source>
        <dbReference type="SMART" id="SM01349"/>
    </source>
</evidence>
<evidence type="ECO:0000256" key="3">
    <source>
        <dbReference type="ARBA" id="ARBA00022737"/>
    </source>
</evidence>
<dbReference type="GO" id="GO:0051010">
    <property type="term" value="F:microtubule plus-end binding"/>
    <property type="evidence" value="ECO:0007669"/>
    <property type="project" value="InterPro"/>
</dbReference>
<dbReference type="GO" id="GO:0007051">
    <property type="term" value="P:spindle organization"/>
    <property type="evidence" value="ECO:0007669"/>
    <property type="project" value="InterPro"/>
</dbReference>
<comment type="subcellular location">
    <subcellularLocation>
        <location evidence="1">Cytoplasm</location>
        <location evidence="1">Cytoskeleton</location>
    </subcellularLocation>
</comment>
<evidence type="ECO:0000256" key="1">
    <source>
        <dbReference type="ARBA" id="ARBA00004245"/>
    </source>
</evidence>
<dbReference type="FunFam" id="1.25.10.10:FF:000019">
    <property type="entry name" value="Cytoskeleton-associated protein 5"/>
    <property type="match status" value="1"/>
</dbReference>
<comment type="similarity">
    <text evidence="5">Belongs to the TOG/XMAP215 family.</text>
</comment>
<keyword evidence="2" id="KW-0963">Cytoplasm</keyword>
<keyword evidence="3" id="KW-0677">Repeat</keyword>
<dbReference type="PANTHER" id="PTHR12609">
    <property type="entry name" value="MICROTUBULE ASSOCIATED PROTEIN XMAP215"/>
    <property type="match status" value="1"/>
</dbReference>
<dbReference type="InterPro" id="IPR011989">
    <property type="entry name" value="ARM-like"/>
</dbReference>
<dbReference type="Proteomes" id="UP000410492">
    <property type="component" value="Unassembled WGS sequence"/>
</dbReference>
<evidence type="ECO:0000256" key="2">
    <source>
        <dbReference type="ARBA" id="ARBA00022490"/>
    </source>
</evidence>
<evidence type="ECO:0000313" key="9">
    <source>
        <dbReference type="EMBL" id="VEN43701.1"/>
    </source>
</evidence>
<dbReference type="GO" id="GO:0005856">
    <property type="term" value="C:cytoskeleton"/>
    <property type="evidence" value="ECO:0007669"/>
    <property type="project" value="UniProtKB-SubCell"/>
</dbReference>
<feature type="region of interest" description="Disordered" evidence="7">
    <location>
        <begin position="515"/>
        <end position="577"/>
    </location>
</feature>
<dbReference type="InterPro" id="IPR048491">
    <property type="entry name" value="XMAP215_CLASP_TOG"/>
</dbReference>
<dbReference type="InterPro" id="IPR016024">
    <property type="entry name" value="ARM-type_fold"/>
</dbReference>
<dbReference type="Gene3D" id="1.25.10.10">
    <property type="entry name" value="Leucine-rich Repeat Variant"/>
    <property type="match status" value="3"/>
</dbReference>
<feature type="compositionally biased region" description="Polar residues" evidence="7">
    <location>
        <begin position="549"/>
        <end position="573"/>
    </location>
</feature>
<feature type="domain" description="TOG" evidence="8">
    <location>
        <begin position="271"/>
        <end position="511"/>
    </location>
</feature>
<sequence>MEEEDFKKLPAEEKCVHKVWKVRVTGYEEVTKLFKQIDDEKSTEFSKYLGLVKKFVVDSNALGQEKGLEATLAYVENYAHAGKTVSEVMSGIVSKCVAAQKTKTRELALQLILMYIEIEKQDAVQEELIKGMEAKNPKIVSACVNASTQSLKEFGSKIVSVKPLLKKISTLLADRDKTVRDETKMMIVEMYRWIGAALKPQLQAANLQAVQMTELEAEFAKIEGQKATPMRYIRSQQAKQAAIAAAEAANGDEGDEEEEQDDEVAAIDPYELADPVDILSKLPKDFYEKIEAKKWQERKEVLDALENLVKTPKLENGDYGDLIRSLKKVVQKDTNVICVAIAGRCIAGIANGLKKKFQTYAGFVVPALLEKFKEKKANVVSALREAIDATYLTTTLEAILDDVLEALNNKNPSVKLECSLFLARAFTKTIATSVNKKLLKAITTVLVKNINEPDPSVREASAEAIGTLMKLVGEKAMAPYLIELEKDNLKMAKIKEFCDKAVITVKVPGVKKERPVTAPAKVAPQKSASSASVPDKAGAKKADPKKKNIISSGSATVVRSKGTKSIQKSPSQNIEKELSDEEVDEIISGLLEASVIEDLASINWKTRLAAAEQLQSTIQMWDAKSVPVQAVIRFLCRKPGLKDTHFQVLKLKLELVRQLAEMCRFSTTTVDACLVDIAEKCGDAKNSPAALAALTAVAEAAGGLPAVSTPVLEYAFTQKSPKVQQELLGWMANAIMEFGFG</sequence>